<dbReference type="OrthoDB" id="3512640at2759"/>
<feature type="non-terminal residue" evidence="7">
    <location>
        <position position="1"/>
    </location>
</feature>
<dbReference type="GO" id="GO:0030170">
    <property type="term" value="F:pyridoxal phosphate binding"/>
    <property type="evidence" value="ECO:0007669"/>
    <property type="project" value="InterPro"/>
</dbReference>
<dbReference type="UniPathway" id="UPA00136">
    <property type="reaction ID" value="UER00202"/>
</dbReference>
<evidence type="ECO:0000256" key="4">
    <source>
        <dbReference type="ARBA" id="ARBA00022898"/>
    </source>
</evidence>
<comment type="cofactor">
    <cofactor evidence="1 6">
        <name>pyridoxal 5'-phosphate</name>
        <dbReference type="ChEBI" id="CHEBI:597326"/>
    </cofactor>
</comment>
<dbReference type="InterPro" id="IPR000277">
    <property type="entry name" value="Cys/Met-Metab_PyrdxlP-dep_enz"/>
</dbReference>
<dbReference type="Gene3D" id="3.40.640.10">
    <property type="entry name" value="Type I PLP-dependent aspartate aminotransferase-like (Major domain)"/>
    <property type="match status" value="2"/>
</dbReference>
<evidence type="ECO:0000313" key="7">
    <source>
        <dbReference type="EMBL" id="CAD7253637.1"/>
    </source>
</evidence>
<name>A0A7R9FSQ2_9CRUS</name>
<dbReference type="InterPro" id="IPR002129">
    <property type="entry name" value="PyrdxlP-dep_de-COase"/>
</dbReference>
<dbReference type="InterPro" id="IPR015422">
    <property type="entry name" value="PyrdxlP-dep_Trfase_small"/>
</dbReference>
<dbReference type="SUPFAM" id="SSF53271">
    <property type="entry name" value="PRTase-like"/>
    <property type="match status" value="1"/>
</dbReference>
<dbReference type="EMBL" id="CAJPEV010006256">
    <property type="protein sequence ID" value="CAG0903985.1"/>
    <property type="molecule type" value="Genomic_DNA"/>
</dbReference>
<sequence>TVYRLLSSVEDKPKATKTKVAITKKVETKVKGAIMTPIYQTSTYVQAAPGDHKGYEYARTQNPTRSVLEKNLAALENATDAICFGSGLAAMDSVLKLLNPGDEVIACDDLYGGSYRIMTKVFGKYGIKFYFVGMSGVNGLNALMTPNTKMIWVETPTNPMLNIIDIKAVCDHIKHECGLALIRLLKPLDYYHKKYGTALYGLNKMNLLLQKQRNRGQDGAGLVTIKLDSTPGTRYISRRRSNSPQYLKDLFEGVFSHFTDITKEQLNDPQWLKENKPYTEVAYFGMIKGLEQKLNEIKQNKIQQHLLDGTLTETTLNKILNIAVRSEKLAVKDEKLRTFIADDASRGQMVSHVYDVTYGIVENEVDTIVLIDDSIPKKIIIVSSAPQIRYPDCYGIDMSKLKEFVAFRALVELLNQDGKNHMMQEVYDNCLEQEKLPMEQMTNQVKLLYDQYTDDQISAKISELVTPEDIIPDVQVIYQSIDDLHIACPNHKGDWYFSGNYPTPGGDGIITSGGTLANLTALICARNVKATEEIWQEGQNEKYAFMVSEEAHYCIDRAVRVMGWGDAGIIKVPVDDHYKMKTEFLEPLYQKATSEGIIVLGVVGSAPTTSTGIYDDLTSIGHFCQKHDLWYHIDAAHGGPAVFSEKYKHLMRGCELAHSITVDAHKMMMTPSLTTMLFFRKPEDSYKTFAQKAQYLWSDSTEEWYNYGKRTMECTKIMLSSRIYALIANYGLEVFGEYIDKCYDLAQIFAELISNTDNMEIAVHPESN</sequence>
<dbReference type="PANTHER" id="PTHR45677">
    <property type="entry name" value="GLUTAMATE DECARBOXYLASE-RELATED"/>
    <property type="match status" value="1"/>
</dbReference>
<evidence type="ECO:0000313" key="8">
    <source>
        <dbReference type="Proteomes" id="UP000677054"/>
    </source>
</evidence>
<dbReference type="InterPro" id="IPR015424">
    <property type="entry name" value="PyrdxlP-dep_Trfase"/>
</dbReference>
<dbReference type="Proteomes" id="UP000677054">
    <property type="component" value="Unassembled WGS sequence"/>
</dbReference>
<dbReference type="Pfam" id="PF00282">
    <property type="entry name" value="Pyridoxal_deC"/>
    <property type="match status" value="1"/>
</dbReference>
<dbReference type="GO" id="GO:0019346">
    <property type="term" value="P:transsulfuration"/>
    <property type="evidence" value="ECO:0007669"/>
    <property type="project" value="InterPro"/>
</dbReference>
<feature type="non-terminal residue" evidence="7">
    <location>
        <position position="768"/>
    </location>
</feature>
<dbReference type="PANTHER" id="PTHR45677:SF8">
    <property type="entry name" value="CYSTEINE SULFINIC ACID DECARBOXYLASE"/>
    <property type="match status" value="1"/>
</dbReference>
<feature type="modified residue" description="N6-(pyridoxal phosphate)lysine" evidence="6">
    <location>
        <position position="666"/>
    </location>
</feature>
<dbReference type="EMBL" id="LR905773">
    <property type="protein sequence ID" value="CAD7253637.1"/>
    <property type="molecule type" value="Genomic_DNA"/>
</dbReference>
<accession>A0A7R9FSQ2</accession>
<evidence type="ECO:0000256" key="1">
    <source>
        <dbReference type="ARBA" id="ARBA00001933"/>
    </source>
</evidence>
<dbReference type="SUPFAM" id="SSF53383">
    <property type="entry name" value="PLP-dependent transferases"/>
    <property type="match status" value="2"/>
</dbReference>
<dbReference type="InterPro" id="IPR029057">
    <property type="entry name" value="PRTase-like"/>
</dbReference>
<reference evidence="7" key="1">
    <citation type="submission" date="2020-11" db="EMBL/GenBank/DDBJ databases">
        <authorList>
            <person name="Tran Van P."/>
        </authorList>
    </citation>
    <scope>NUCLEOTIDE SEQUENCE</scope>
</reference>
<dbReference type="AlphaFoldDB" id="A0A7R9FSQ2"/>
<proteinExistence type="inferred from homology"/>
<keyword evidence="4 6" id="KW-0663">Pyridoxal phosphate</keyword>
<evidence type="ECO:0000256" key="6">
    <source>
        <dbReference type="PIRSR" id="PIRSR602129-50"/>
    </source>
</evidence>
<gene>
    <name evidence="7" type="ORF">DSTB1V02_LOCUS13385</name>
</gene>
<evidence type="ECO:0000256" key="3">
    <source>
        <dbReference type="ARBA" id="ARBA00022793"/>
    </source>
</evidence>
<dbReference type="Pfam" id="PF01053">
    <property type="entry name" value="Cys_Met_Meta_PP"/>
    <property type="match status" value="1"/>
</dbReference>
<dbReference type="GO" id="GO:0005737">
    <property type="term" value="C:cytoplasm"/>
    <property type="evidence" value="ECO:0007669"/>
    <property type="project" value="TreeGrafter"/>
</dbReference>
<dbReference type="GO" id="GO:0019344">
    <property type="term" value="P:cysteine biosynthetic process"/>
    <property type="evidence" value="ECO:0007669"/>
    <property type="project" value="UniProtKB-UniPathway"/>
</dbReference>
<evidence type="ECO:0000256" key="2">
    <source>
        <dbReference type="ARBA" id="ARBA00009533"/>
    </source>
</evidence>
<comment type="similarity">
    <text evidence="2">Belongs to the group II decarboxylase family.</text>
</comment>
<dbReference type="GO" id="GO:0016831">
    <property type="term" value="F:carboxy-lyase activity"/>
    <property type="evidence" value="ECO:0007669"/>
    <property type="project" value="UniProtKB-KW"/>
</dbReference>
<keyword evidence="5" id="KW-0456">Lyase</keyword>
<keyword evidence="3" id="KW-0210">Decarboxylase</keyword>
<keyword evidence="8" id="KW-1185">Reference proteome</keyword>
<dbReference type="InterPro" id="IPR015421">
    <property type="entry name" value="PyrdxlP-dep_Trfase_major"/>
</dbReference>
<protein>
    <submittedName>
        <fullName evidence="7">Uncharacterized protein</fullName>
    </submittedName>
</protein>
<dbReference type="Gene3D" id="3.90.1150.10">
    <property type="entry name" value="Aspartate Aminotransferase, domain 1"/>
    <property type="match status" value="1"/>
</dbReference>
<evidence type="ECO:0000256" key="5">
    <source>
        <dbReference type="ARBA" id="ARBA00023239"/>
    </source>
</evidence>
<organism evidence="7">
    <name type="scientific">Darwinula stevensoni</name>
    <dbReference type="NCBI Taxonomy" id="69355"/>
    <lineage>
        <taxon>Eukaryota</taxon>
        <taxon>Metazoa</taxon>
        <taxon>Ecdysozoa</taxon>
        <taxon>Arthropoda</taxon>
        <taxon>Crustacea</taxon>
        <taxon>Oligostraca</taxon>
        <taxon>Ostracoda</taxon>
        <taxon>Podocopa</taxon>
        <taxon>Podocopida</taxon>
        <taxon>Darwinulocopina</taxon>
        <taxon>Darwinuloidea</taxon>
        <taxon>Darwinulidae</taxon>
        <taxon>Darwinula</taxon>
    </lineage>
</organism>